<dbReference type="Gene3D" id="1.10.8.470">
    <property type="match status" value="1"/>
</dbReference>
<proteinExistence type="predicted"/>
<name>A0A9W8E501_9FUNG</name>
<dbReference type="PANTHER" id="PTHR23305">
    <property type="entry name" value="OBG GTPASE FAMILY"/>
    <property type="match status" value="1"/>
</dbReference>
<comment type="caution">
    <text evidence="4">The sequence shown here is derived from an EMBL/GenBank/DDBJ whole genome shotgun (WGS) entry which is preliminary data.</text>
</comment>
<dbReference type="PROSITE" id="PS51710">
    <property type="entry name" value="G_OBG"/>
    <property type="match status" value="1"/>
</dbReference>
<dbReference type="InterPro" id="IPR031167">
    <property type="entry name" value="G_OBG"/>
</dbReference>
<dbReference type="GO" id="GO:0005737">
    <property type="term" value="C:cytoplasm"/>
    <property type="evidence" value="ECO:0007669"/>
    <property type="project" value="TreeGrafter"/>
</dbReference>
<dbReference type="OrthoDB" id="545683at2759"/>
<protein>
    <recommendedName>
        <fullName evidence="3">OBG-type G domain-containing protein</fullName>
    </recommendedName>
</protein>
<evidence type="ECO:0000313" key="5">
    <source>
        <dbReference type="Proteomes" id="UP001150925"/>
    </source>
</evidence>
<dbReference type="Pfam" id="PF01926">
    <property type="entry name" value="MMR_HSR1"/>
    <property type="match status" value="1"/>
</dbReference>
<dbReference type="FunFam" id="1.10.8.470:FF:000001">
    <property type="entry name" value="GTP-binding protein homolog"/>
    <property type="match status" value="1"/>
</dbReference>
<dbReference type="Gene3D" id="3.40.50.300">
    <property type="entry name" value="P-loop containing nucleotide triphosphate hydrolases"/>
    <property type="match status" value="1"/>
</dbReference>
<dbReference type="EMBL" id="JANBPY010001793">
    <property type="protein sequence ID" value="KAJ1958409.1"/>
    <property type="molecule type" value="Genomic_DNA"/>
</dbReference>
<dbReference type="GO" id="GO:0016887">
    <property type="term" value="F:ATP hydrolysis activity"/>
    <property type="evidence" value="ECO:0007669"/>
    <property type="project" value="TreeGrafter"/>
</dbReference>
<dbReference type="InterPro" id="IPR013646">
    <property type="entry name" value="YGR210-like_G4"/>
</dbReference>
<evidence type="ECO:0000256" key="1">
    <source>
        <dbReference type="ARBA" id="ARBA00022741"/>
    </source>
</evidence>
<evidence type="ECO:0000256" key="2">
    <source>
        <dbReference type="ARBA" id="ARBA00023134"/>
    </source>
</evidence>
<dbReference type="GO" id="GO:0005525">
    <property type="term" value="F:GTP binding"/>
    <property type="evidence" value="ECO:0007669"/>
    <property type="project" value="UniProtKB-KW"/>
</dbReference>
<dbReference type="PANTHER" id="PTHR23305:SF1">
    <property type="entry name" value="OBG-TYPE G DOMAIN-CONTAINING PROTEIN"/>
    <property type="match status" value="1"/>
</dbReference>
<keyword evidence="1" id="KW-0547">Nucleotide-binding</keyword>
<organism evidence="4 5">
    <name type="scientific">Dispira parvispora</name>
    <dbReference type="NCBI Taxonomy" id="1520584"/>
    <lineage>
        <taxon>Eukaryota</taxon>
        <taxon>Fungi</taxon>
        <taxon>Fungi incertae sedis</taxon>
        <taxon>Zoopagomycota</taxon>
        <taxon>Kickxellomycotina</taxon>
        <taxon>Dimargaritomycetes</taxon>
        <taxon>Dimargaritales</taxon>
        <taxon>Dimargaritaceae</taxon>
        <taxon>Dispira</taxon>
    </lineage>
</organism>
<dbReference type="InterPro" id="IPR012675">
    <property type="entry name" value="Beta-grasp_dom_sf"/>
</dbReference>
<dbReference type="PRINTS" id="PR00326">
    <property type="entry name" value="GTP1OBG"/>
</dbReference>
<dbReference type="InterPro" id="IPR027417">
    <property type="entry name" value="P-loop_NTPase"/>
</dbReference>
<evidence type="ECO:0000313" key="4">
    <source>
        <dbReference type="EMBL" id="KAJ1958409.1"/>
    </source>
</evidence>
<sequence>MSKSTFLVACVGKPSAGKSTFLNAVTDATAKMGNYPFTTIEPNRGVAYHGITCPCARFQKSTLCRPRHGHCDQGKRFVPIEILDIAGLVPGASQGIGLGNQFLDDLRHADALIHVVDVSGTTDAHGKATVGYDPSDDIDWLRQEIHAWIFHNLMRKWPGTVRRHLAIKATPAETLQQQLSGYGTTLPVVISTLEQAQLTSPLDQWDEDTVHRFVATFLKVRFPMVIALNKIDSTAADQNVSKLMRKYPSEQFVLTSALVEHFLKTLRDQGYIHYREGEEDFTTADDDPAAGLKPLDEKLKGRLNNVRDLVLFRYGSTGCQDVLSTIMDTLHVIPVFPVKNIRNFASEGTPQTDGIFRDCVLIRSGITVREFAWKMFSEAGKLYHTAETVGGIQVSLLSVDMFPGQ</sequence>
<dbReference type="Pfam" id="PF08438">
    <property type="entry name" value="YGR210-like_G4"/>
    <property type="match status" value="1"/>
</dbReference>
<dbReference type="CDD" id="cd01899">
    <property type="entry name" value="Ygr210"/>
    <property type="match status" value="1"/>
</dbReference>
<evidence type="ECO:0000259" key="3">
    <source>
        <dbReference type="PROSITE" id="PS51710"/>
    </source>
</evidence>
<feature type="domain" description="OBG-type G" evidence="3">
    <location>
        <begin position="6"/>
        <end position="275"/>
    </location>
</feature>
<keyword evidence="5" id="KW-1185">Reference proteome</keyword>
<dbReference type="Proteomes" id="UP001150925">
    <property type="component" value="Unassembled WGS sequence"/>
</dbReference>
<dbReference type="InterPro" id="IPR006073">
    <property type="entry name" value="GTP-bd"/>
</dbReference>
<dbReference type="AlphaFoldDB" id="A0A9W8E501"/>
<dbReference type="Gene3D" id="3.10.20.30">
    <property type="match status" value="1"/>
</dbReference>
<keyword evidence="2" id="KW-0342">GTP-binding</keyword>
<dbReference type="SUPFAM" id="SSF52540">
    <property type="entry name" value="P-loop containing nucleoside triphosphate hydrolases"/>
    <property type="match status" value="1"/>
</dbReference>
<reference evidence="4" key="1">
    <citation type="submission" date="2022-07" db="EMBL/GenBank/DDBJ databases">
        <title>Phylogenomic reconstructions and comparative analyses of Kickxellomycotina fungi.</title>
        <authorList>
            <person name="Reynolds N.K."/>
            <person name="Stajich J.E."/>
            <person name="Barry K."/>
            <person name="Grigoriev I.V."/>
            <person name="Crous P."/>
            <person name="Smith M.E."/>
        </authorList>
    </citation>
    <scope>NUCLEOTIDE SEQUENCE</scope>
    <source>
        <strain evidence="4">RSA 1196</strain>
    </source>
</reference>
<gene>
    <name evidence="4" type="ORF">IWQ62_004904</name>
</gene>
<accession>A0A9W8E501</accession>